<comment type="caution">
    <text evidence="1">The sequence shown here is derived from an EMBL/GenBank/DDBJ whole genome shotgun (WGS) entry which is preliminary data.</text>
</comment>
<dbReference type="Gene3D" id="2.30.30.990">
    <property type="entry name" value="Malonyl-[acyl-carrier protein] O-methyltransferase, zinc-finger motif"/>
    <property type="match status" value="1"/>
</dbReference>
<organism evidence="1 2">
    <name type="scientific">Actinokineospora xionganensis</name>
    <dbReference type="NCBI Taxonomy" id="2684470"/>
    <lineage>
        <taxon>Bacteria</taxon>
        <taxon>Bacillati</taxon>
        <taxon>Actinomycetota</taxon>
        <taxon>Actinomycetes</taxon>
        <taxon>Pseudonocardiales</taxon>
        <taxon>Pseudonocardiaceae</taxon>
        <taxon>Actinokineospora</taxon>
    </lineage>
</organism>
<gene>
    <name evidence="1" type="ORF">GPZ80_31530</name>
</gene>
<accession>A0ABR7LGA7</accession>
<proteinExistence type="predicted"/>
<dbReference type="EMBL" id="JABVED010000038">
    <property type="protein sequence ID" value="MBC6451685.1"/>
    <property type="molecule type" value="Genomic_DNA"/>
</dbReference>
<dbReference type="Proteomes" id="UP000734823">
    <property type="component" value="Unassembled WGS sequence"/>
</dbReference>
<reference evidence="1 2" key="1">
    <citation type="submission" date="2020-06" db="EMBL/GenBank/DDBJ databases">
        <title>Actinokineospora xiongansis sp. nov., isolated from soil of Baiyangdian.</title>
        <authorList>
            <person name="Zhang X."/>
        </authorList>
    </citation>
    <scope>NUCLEOTIDE SEQUENCE [LARGE SCALE GENOMIC DNA]</scope>
    <source>
        <strain evidence="1 2">HBU206404</strain>
    </source>
</reference>
<evidence type="ECO:0000313" key="1">
    <source>
        <dbReference type="EMBL" id="MBC6451685.1"/>
    </source>
</evidence>
<evidence type="ECO:0008006" key="3">
    <source>
        <dbReference type="Google" id="ProtNLM"/>
    </source>
</evidence>
<name>A0ABR7LGA7_9PSEU</name>
<sequence length="76" mass="8569">MSRLFEWQASSGGLHAIPSTEHSPFPPLPGAQYTTLCGLEIVLVVDDFRRRVNRPMCGECCSTWVRRISPPKVARR</sequence>
<evidence type="ECO:0000313" key="2">
    <source>
        <dbReference type="Proteomes" id="UP000734823"/>
    </source>
</evidence>
<dbReference type="InterPro" id="IPR031795">
    <property type="entry name" value="Zf-HC3"/>
</dbReference>
<protein>
    <recommendedName>
        <fullName evidence="3">Zinc finger protein</fullName>
    </recommendedName>
</protein>
<dbReference type="Pfam" id="PF16827">
    <property type="entry name" value="zf-HC3"/>
    <property type="match status" value="1"/>
</dbReference>
<keyword evidence="2" id="KW-1185">Reference proteome</keyword>